<keyword evidence="2" id="KW-1185">Reference proteome</keyword>
<protein>
    <submittedName>
        <fullName evidence="1">Uncharacterized protein</fullName>
    </submittedName>
</protein>
<proteinExistence type="predicted"/>
<reference evidence="1 2" key="1">
    <citation type="journal article" date="2018" name="Front. Plant Sci.">
        <title>Red Clover (Trifolium pratense) and Zigzag Clover (T. medium) - A Picture of Genomic Similarities and Differences.</title>
        <authorList>
            <person name="Dluhosova J."/>
            <person name="Istvanek J."/>
            <person name="Nedelnik J."/>
            <person name="Repkova J."/>
        </authorList>
    </citation>
    <scope>NUCLEOTIDE SEQUENCE [LARGE SCALE GENOMIC DNA]</scope>
    <source>
        <strain evidence="2">cv. 10/8</strain>
        <tissue evidence="1">Leaf</tissue>
    </source>
</reference>
<organism evidence="1 2">
    <name type="scientific">Trifolium medium</name>
    <dbReference type="NCBI Taxonomy" id="97028"/>
    <lineage>
        <taxon>Eukaryota</taxon>
        <taxon>Viridiplantae</taxon>
        <taxon>Streptophyta</taxon>
        <taxon>Embryophyta</taxon>
        <taxon>Tracheophyta</taxon>
        <taxon>Spermatophyta</taxon>
        <taxon>Magnoliopsida</taxon>
        <taxon>eudicotyledons</taxon>
        <taxon>Gunneridae</taxon>
        <taxon>Pentapetalae</taxon>
        <taxon>rosids</taxon>
        <taxon>fabids</taxon>
        <taxon>Fabales</taxon>
        <taxon>Fabaceae</taxon>
        <taxon>Papilionoideae</taxon>
        <taxon>50 kb inversion clade</taxon>
        <taxon>NPAAA clade</taxon>
        <taxon>Hologalegina</taxon>
        <taxon>IRL clade</taxon>
        <taxon>Trifolieae</taxon>
        <taxon>Trifolium</taxon>
    </lineage>
</organism>
<accession>A0A392PHW8</accession>
<dbReference type="AlphaFoldDB" id="A0A392PHW8"/>
<evidence type="ECO:0000313" key="1">
    <source>
        <dbReference type="EMBL" id="MCI11394.1"/>
    </source>
</evidence>
<name>A0A392PHW8_9FABA</name>
<evidence type="ECO:0000313" key="2">
    <source>
        <dbReference type="Proteomes" id="UP000265520"/>
    </source>
</evidence>
<dbReference type="Proteomes" id="UP000265520">
    <property type="component" value="Unassembled WGS sequence"/>
</dbReference>
<dbReference type="EMBL" id="LXQA010079989">
    <property type="protein sequence ID" value="MCI11394.1"/>
    <property type="molecule type" value="Genomic_DNA"/>
</dbReference>
<sequence>MVNEEGTVVYLKLAQTTIVEDELEVKRKRGKEEGNLWISDSTGEYGLD</sequence>
<comment type="caution">
    <text evidence="1">The sequence shown here is derived from an EMBL/GenBank/DDBJ whole genome shotgun (WGS) entry which is preliminary data.</text>
</comment>